<proteinExistence type="predicted"/>
<comment type="caution">
    <text evidence="1">The sequence shown here is derived from an EMBL/GenBank/DDBJ whole genome shotgun (WGS) entry which is preliminary data.</text>
</comment>
<keyword evidence="2" id="KW-1185">Reference proteome</keyword>
<evidence type="ECO:0000313" key="1">
    <source>
        <dbReference type="EMBL" id="EYC09241.1"/>
    </source>
</evidence>
<accession>A0A016U2N2</accession>
<name>A0A016U2N2_9BILA</name>
<sequence>MDDNWRQCLVAKKAAKKIAAATKAAHYGNIIKQLDVKDGDECLIYRVAKSRQRQTEHVEKFYGVNDEHGQLITDRKKATKR</sequence>
<dbReference type="EMBL" id="JARK01001397">
    <property type="protein sequence ID" value="EYC09241.1"/>
    <property type="molecule type" value="Genomic_DNA"/>
</dbReference>
<dbReference type="AlphaFoldDB" id="A0A016U2N2"/>
<reference evidence="2" key="1">
    <citation type="journal article" date="2015" name="Nat. Genet.">
        <title>The genome and transcriptome of the zoonotic hookworm Ancylostoma ceylanicum identify infection-specific gene families.</title>
        <authorList>
            <person name="Schwarz E.M."/>
            <person name="Hu Y."/>
            <person name="Antoshechkin I."/>
            <person name="Miller M.M."/>
            <person name="Sternberg P.W."/>
            <person name="Aroian R.V."/>
        </authorList>
    </citation>
    <scope>NUCLEOTIDE SEQUENCE</scope>
    <source>
        <strain evidence="2">HY135</strain>
    </source>
</reference>
<organism evidence="1 2">
    <name type="scientific">Ancylostoma ceylanicum</name>
    <dbReference type="NCBI Taxonomy" id="53326"/>
    <lineage>
        <taxon>Eukaryota</taxon>
        <taxon>Metazoa</taxon>
        <taxon>Ecdysozoa</taxon>
        <taxon>Nematoda</taxon>
        <taxon>Chromadorea</taxon>
        <taxon>Rhabditida</taxon>
        <taxon>Rhabditina</taxon>
        <taxon>Rhabditomorpha</taxon>
        <taxon>Strongyloidea</taxon>
        <taxon>Ancylostomatidae</taxon>
        <taxon>Ancylostomatinae</taxon>
        <taxon>Ancylostoma</taxon>
    </lineage>
</organism>
<dbReference type="OrthoDB" id="5867001at2759"/>
<protein>
    <submittedName>
        <fullName evidence="1">Uncharacterized protein</fullName>
    </submittedName>
</protein>
<dbReference type="Proteomes" id="UP000024635">
    <property type="component" value="Unassembled WGS sequence"/>
</dbReference>
<evidence type="ECO:0000313" key="2">
    <source>
        <dbReference type="Proteomes" id="UP000024635"/>
    </source>
</evidence>
<gene>
    <name evidence="1" type="primary">Acey_s0061.g3229</name>
    <name evidence="1" type="ORF">Y032_0061g3229</name>
</gene>